<proteinExistence type="predicted"/>
<dbReference type="EMBL" id="QGTL01000001">
    <property type="protein sequence ID" value="PWV80722.1"/>
    <property type="molecule type" value="Genomic_DNA"/>
</dbReference>
<gene>
    <name evidence="1" type="ORF">DFR69_10158</name>
</gene>
<name>A0A317P0P2_9NOCA</name>
<sequence length="305" mass="33205">MTVGSGALYCGTRWDEQGRWSYELIRADGTTELLPGVGTRLAFRVDGGERYCLGYHGFGGGRRGRQVCPRRARVDSGKQCAQCRITEGWAVVHSHRGTLSGLPEQIREYVAQPHHLYIAYFGDGMTKVGTASAVRRQRRLYEQGALVARFITDSPDGLHVRELERAVSERAGFRQAVPGVTKTRILTKPLRPWAAVEAAVADAAEHAAGVLPAATARTDTAWSGGRDFYDILHTRGRYPDALEFTEDSGEYVLDAVTAHGHTIACADDAGDGELLLVNDSRLIGRRIVLDPAITATAAPVQTSLF</sequence>
<organism evidence="1 2">
    <name type="scientific">Nocardia neocaledoniensis</name>
    <dbReference type="NCBI Taxonomy" id="236511"/>
    <lineage>
        <taxon>Bacteria</taxon>
        <taxon>Bacillati</taxon>
        <taxon>Actinomycetota</taxon>
        <taxon>Actinomycetes</taxon>
        <taxon>Mycobacteriales</taxon>
        <taxon>Nocardiaceae</taxon>
        <taxon>Nocardia</taxon>
    </lineage>
</organism>
<keyword evidence="2" id="KW-1185">Reference proteome</keyword>
<accession>A0A317P0P2</accession>
<reference evidence="1 2" key="1">
    <citation type="submission" date="2018-05" db="EMBL/GenBank/DDBJ databases">
        <title>Genomic Encyclopedia of Type Strains, Phase IV (KMG-IV): sequencing the most valuable type-strain genomes for metagenomic binning, comparative biology and taxonomic classification.</title>
        <authorList>
            <person name="Goeker M."/>
        </authorList>
    </citation>
    <scope>NUCLEOTIDE SEQUENCE [LARGE SCALE GENOMIC DNA]</scope>
    <source>
        <strain evidence="1 2">DSM 44717</strain>
    </source>
</reference>
<dbReference type="AlphaFoldDB" id="A0A317P0P2"/>
<dbReference type="Proteomes" id="UP000246410">
    <property type="component" value="Unassembled WGS sequence"/>
</dbReference>
<evidence type="ECO:0000313" key="1">
    <source>
        <dbReference type="EMBL" id="PWV80722.1"/>
    </source>
</evidence>
<protein>
    <submittedName>
        <fullName evidence="1">Uncharacterized protein DUF2797</fullName>
    </submittedName>
</protein>
<comment type="caution">
    <text evidence="1">The sequence shown here is derived from an EMBL/GenBank/DDBJ whole genome shotgun (WGS) entry which is preliminary data.</text>
</comment>
<evidence type="ECO:0000313" key="2">
    <source>
        <dbReference type="Proteomes" id="UP000246410"/>
    </source>
</evidence>